<feature type="domain" description="SHSP" evidence="3">
    <location>
        <begin position="47"/>
        <end position="157"/>
    </location>
</feature>
<dbReference type="CDD" id="cd06464">
    <property type="entry name" value="ACD_sHsps-like"/>
    <property type="match status" value="1"/>
</dbReference>
<evidence type="ECO:0000256" key="1">
    <source>
        <dbReference type="PROSITE-ProRule" id="PRU00285"/>
    </source>
</evidence>
<dbReference type="RefSeq" id="WP_276095749.1">
    <property type="nucleotide sequence ID" value="NZ_JARJBC010000019.1"/>
</dbReference>
<dbReference type="InterPro" id="IPR031107">
    <property type="entry name" value="Small_HSP"/>
</dbReference>
<organism evidence="4 5">
    <name type="scientific">Streptomyces silvisoli</name>
    <dbReference type="NCBI Taxonomy" id="3034235"/>
    <lineage>
        <taxon>Bacteria</taxon>
        <taxon>Bacillati</taxon>
        <taxon>Actinomycetota</taxon>
        <taxon>Actinomycetes</taxon>
        <taxon>Kitasatosporales</taxon>
        <taxon>Streptomycetaceae</taxon>
        <taxon>Streptomyces</taxon>
    </lineage>
</organism>
<keyword evidence="5" id="KW-1185">Reference proteome</keyword>
<dbReference type="InterPro" id="IPR008978">
    <property type="entry name" value="HSP20-like_chaperone"/>
</dbReference>
<protein>
    <submittedName>
        <fullName evidence="4">Hsp20/alpha crystallin family protein</fullName>
    </submittedName>
</protein>
<dbReference type="InterPro" id="IPR002068">
    <property type="entry name" value="A-crystallin/Hsp20_dom"/>
</dbReference>
<evidence type="ECO:0000313" key="4">
    <source>
        <dbReference type="EMBL" id="MDF3292702.1"/>
    </source>
</evidence>
<name>A0ABT5ZSB0_9ACTN</name>
<dbReference type="Proteomes" id="UP001216579">
    <property type="component" value="Unassembled WGS sequence"/>
</dbReference>
<dbReference type="Gene3D" id="2.60.40.790">
    <property type="match status" value="1"/>
</dbReference>
<evidence type="ECO:0000313" key="5">
    <source>
        <dbReference type="Proteomes" id="UP001216579"/>
    </source>
</evidence>
<accession>A0ABT5ZSB0</accession>
<dbReference type="PANTHER" id="PTHR11527">
    <property type="entry name" value="HEAT-SHOCK PROTEIN 20 FAMILY MEMBER"/>
    <property type="match status" value="1"/>
</dbReference>
<dbReference type="Pfam" id="PF00011">
    <property type="entry name" value="HSP20"/>
    <property type="match status" value="1"/>
</dbReference>
<dbReference type="EMBL" id="JARJBC010000019">
    <property type="protein sequence ID" value="MDF3292702.1"/>
    <property type="molecule type" value="Genomic_DNA"/>
</dbReference>
<proteinExistence type="inferred from homology"/>
<sequence>MTHPVRHRPGHVLERIPGLGEPMAAEFDELFDRMNRFLESAAAVPSVAVRGAWVPLADMQETDEAYVIEVELPGIKRQDIDVQLSERELCITGEYKEREREGTLRRATRRTGHFEYRALLPSEVKTEKISASLTDGVLTVTVPKAQAAKPRHIEIKG</sequence>
<comment type="caution">
    <text evidence="4">The sequence shown here is derived from an EMBL/GenBank/DDBJ whole genome shotgun (WGS) entry which is preliminary data.</text>
</comment>
<dbReference type="SUPFAM" id="SSF49764">
    <property type="entry name" value="HSP20-like chaperones"/>
    <property type="match status" value="1"/>
</dbReference>
<gene>
    <name evidence="4" type="ORF">P3G67_26455</name>
</gene>
<dbReference type="PROSITE" id="PS01031">
    <property type="entry name" value="SHSP"/>
    <property type="match status" value="1"/>
</dbReference>
<evidence type="ECO:0000259" key="3">
    <source>
        <dbReference type="PROSITE" id="PS01031"/>
    </source>
</evidence>
<evidence type="ECO:0000256" key="2">
    <source>
        <dbReference type="RuleBase" id="RU003616"/>
    </source>
</evidence>
<comment type="similarity">
    <text evidence="1 2">Belongs to the small heat shock protein (HSP20) family.</text>
</comment>
<reference evidence="4 5" key="1">
    <citation type="submission" date="2023-03" db="EMBL/GenBank/DDBJ databases">
        <title>Draft genome sequence of Streptomyces sp. RB6PN23 isolated from peat swamp forest in Thailand.</title>
        <authorList>
            <person name="Klaysubun C."/>
            <person name="Duangmal K."/>
        </authorList>
    </citation>
    <scope>NUCLEOTIDE SEQUENCE [LARGE SCALE GENOMIC DNA]</scope>
    <source>
        <strain evidence="4 5">RB6PN23</strain>
    </source>
</reference>